<proteinExistence type="predicted"/>
<name>A0A2P2NEI0_RHIMU</name>
<organism evidence="1">
    <name type="scientific">Rhizophora mucronata</name>
    <name type="common">Asiatic mangrove</name>
    <dbReference type="NCBI Taxonomy" id="61149"/>
    <lineage>
        <taxon>Eukaryota</taxon>
        <taxon>Viridiplantae</taxon>
        <taxon>Streptophyta</taxon>
        <taxon>Embryophyta</taxon>
        <taxon>Tracheophyta</taxon>
        <taxon>Spermatophyta</taxon>
        <taxon>Magnoliopsida</taxon>
        <taxon>eudicotyledons</taxon>
        <taxon>Gunneridae</taxon>
        <taxon>Pentapetalae</taxon>
        <taxon>rosids</taxon>
        <taxon>fabids</taxon>
        <taxon>Malpighiales</taxon>
        <taxon>Rhizophoraceae</taxon>
        <taxon>Rhizophora</taxon>
    </lineage>
</organism>
<accession>A0A2P2NEI0</accession>
<reference evidence="1" key="1">
    <citation type="submission" date="2018-02" db="EMBL/GenBank/DDBJ databases">
        <title>Rhizophora mucronata_Transcriptome.</title>
        <authorList>
            <person name="Meera S.P."/>
            <person name="Sreeshan A."/>
            <person name="Augustine A."/>
        </authorList>
    </citation>
    <scope>NUCLEOTIDE SEQUENCE</scope>
    <source>
        <tissue evidence="1">Leaf</tissue>
    </source>
</reference>
<dbReference type="AlphaFoldDB" id="A0A2P2NEI0"/>
<dbReference type="EMBL" id="GGEC01060379">
    <property type="protein sequence ID" value="MBX40863.1"/>
    <property type="molecule type" value="Transcribed_RNA"/>
</dbReference>
<sequence>MFVAWKRVCRRIFFLGGTLRHHRLSLLCPLAAPL</sequence>
<protein>
    <submittedName>
        <fullName evidence="1">Thioredoxin family protein</fullName>
    </submittedName>
</protein>
<evidence type="ECO:0000313" key="1">
    <source>
        <dbReference type="EMBL" id="MBX40863.1"/>
    </source>
</evidence>